<organism evidence="24 25">
    <name type="scientific">Legionella lansingensis</name>
    <dbReference type="NCBI Taxonomy" id="45067"/>
    <lineage>
        <taxon>Bacteria</taxon>
        <taxon>Pseudomonadati</taxon>
        <taxon>Pseudomonadota</taxon>
        <taxon>Gammaproteobacteria</taxon>
        <taxon>Legionellales</taxon>
        <taxon>Legionellaceae</taxon>
        <taxon>Legionella</taxon>
    </lineage>
</organism>
<feature type="domain" description="Mur ligase C-terminal" evidence="22">
    <location>
        <begin position="288"/>
        <end position="408"/>
    </location>
</feature>
<dbReference type="OrthoDB" id="9809356at2"/>
<keyword evidence="12" id="KW-0460">Magnesium</keyword>
<keyword evidence="8 21" id="KW-0436">Ligase</keyword>
<dbReference type="UniPathway" id="UPA00077">
    <property type="reaction ID" value="UER00157"/>
</dbReference>
<dbReference type="EC" id="6.3.2.12" evidence="5"/>
<comment type="catalytic activity">
    <reaction evidence="20">
        <text>7,8-dihydropteroate + L-glutamate + ATP = 7,8-dihydrofolate + ADP + phosphate + H(+)</text>
        <dbReference type="Rhea" id="RHEA:23584"/>
        <dbReference type="ChEBI" id="CHEBI:15378"/>
        <dbReference type="ChEBI" id="CHEBI:17839"/>
        <dbReference type="ChEBI" id="CHEBI:29985"/>
        <dbReference type="ChEBI" id="CHEBI:30616"/>
        <dbReference type="ChEBI" id="CHEBI:43474"/>
        <dbReference type="ChEBI" id="CHEBI:57451"/>
        <dbReference type="ChEBI" id="CHEBI:456216"/>
        <dbReference type="EC" id="6.3.2.12"/>
    </reaction>
</comment>
<dbReference type="PANTHER" id="PTHR11136">
    <property type="entry name" value="FOLYLPOLYGLUTAMATE SYNTHASE-RELATED"/>
    <property type="match status" value="1"/>
</dbReference>
<comment type="pathway">
    <text evidence="3">Cofactor biosynthesis; tetrahydrofolylpolyglutamate biosynthesis.</text>
</comment>
<dbReference type="GO" id="GO:0046654">
    <property type="term" value="P:tetrahydrofolate biosynthetic process"/>
    <property type="evidence" value="ECO:0007669"/>
    <property type="project" value="UniProtKB-UniPathway"/>
</dbReference>
<dbReference type="PATRIC" id="fig|45067.4.peg.1952"/>
<evidence type="ECO:0000256" key="19">
    <source>
        <dbReference type="ARBA" id="ARBA00049035"/>
    </source>
</evidence>
<evidence type="ECO:0000256" key="12">
    <source>
        <dbReference type="ARBA" id="ARBA00022842"/>
    </source>
</evidence>
<evidence type="ECO:0000256" key="6">
    <source>
        <dbReference type="ARBA" id="ARBA00013025"/>
    </source>
</evidence>
<dbReference type="Pfam" id="PF08245">
    <property type="entry name" value="Mur_ligase_M"/>
    <property type="match status" value="1"/>
</dbReference>
<evidence type="ECO:0000256" key="8">
    <source>
        <dbReference type="ARBA" id="ARBA00022598"/>
    </source>
</evidence>
<evidence type="ECO:0000259" key="22">
    <source>
        <dbReference type="Pfam" id="PF02875"/>
    </source>
</evidence>
<evidence type="ECO:0000256" key="14">
    <source>
        <dbReference type="ARBA" id="ARBA00030048"/>
    </source>
</evidence>
<comment type="function">
    <text evidence="1">Functions in two distinct reactions of the de novo folate biosynthetic pathway. Catalyzes the addition of a glutamate residue to dihydropteroate (7,8-dihydropteroate or H2Pte) to form dihydrofolate (7,8-dihydrofolate monoglutamate or H2Pte-Glu). Also catalyzes successive additions of L-glutamate to tetrahydrofolate or 10-formyltetrahydrofolate or 5,10-methylenetetrahydrofolate, leading to folylpolyglutamate derivatives.</text>
</comment>
<keyword evidence="9" id="KW-0479">Metal-binding</keyword>
<dbReference type="RefSeq" id="WP_035916126.1">
    <property type="nucleotide sequence ID" value="NZ_CAAAJD010000025.1"/>
</dbReference>
<comment type="caution">
    <text evidence="24">The sequence shown here is derived from an EMBL/GenBank/DDBJ whole genome shotgun (WGS) entry which is preliminary data.</text>
</comment>
<dbReference type="InterPro" id="IPR018109">
    <property type="entry name" value="Folylpolyglutamate_synth_CS"/>
</dbReference>
<reference evidence="24 25" key="1">
    <citation type="submission" date="2015-11" db="EMBL/GenBank/DDBJ databases">
        <title>Genomic analysis of 38 Legionella species identifies large and diverse effector repertoires.</title>
        <authorList>
            <person name="Burstein D."/>
            <person name="Amaro F."/>
            <person name="Zusman T."/>
            <person name="Lifshitz Z."/>
            <person name="Cohen O."/>
            <person name="Gilbert J.A."/>
            <person name="Pupko T."/>
            <person name="Shuman H.A."/>
            <person name="Segal G."/>
        </authorList>
    </citation>
    <scope>NUCLEOTIDE SEQUENCE [LARGE SCALE GENOMIC DNA]</scope>
    <source>
        <strain evidence="24 25">ATCC 49751</strain>
    </source>
</reference>
<dbReference type="EMBL" id="LNYI01000040">
    <property type="protein sequence ID" value="KTD20439.1"/>
    <property type="molecule type" value="Genomic_DNA"/>
</dbReference>
<comment type="catalytic activity">
    <reaction evidence="19">
        <text>(6R)-5,10-methylenetetrahydrofolyl-(gamma-L-Glu)(n) + L-glutamate + ATP = (6R)-5,10-methylenetetrahydrofolyl-(gamma-L-Glu)(n+1) + ADP + phosphate + H(+)</text>
        <dbReference type="Rhea" id="RHEA:51912"/>
        <dbReference type="Rhea" id="RHEA-COMP:13257"/>
        <dbReference type="Rhea" id="RHEA-COMP:13258"/>
        <dbReference type="ChEBI" id="CHEBI:15378"/>
        <dbReference type="ChEBI" id="CHEBI:29985"/>
        <dbReference type="ChEBI" id="CHEBI:30616"/>
        <dbReference type="ChEBI" id="CHEBI:43474"/>
        <dbReference type="ChEBI" id="CHEBI:136572"/>
        <dbReference type="ChEBI" id="CHEBI:456216"/>
        <dbReference type="EC" id="6.3.2.17"/>
    </reaction>
</comment>
<evidence type="ECO:0000256" key="2">
    <source>
        <dbReference type="ARBA" id="ARBA00004799"/>
    </source>
</evidence>
<dbReference type="AlphaFoldDB" id="A0A0W0VK00"/>
<evidence type="ECO:0000256" key="1">
    <source>
        <dbReference type="ARBA" id="ARBA00002714"/>
    </source>
</evidence>
<comment type="pathway">
    <text evidence="2">Cofactor biosynthesis; tetrahydrofolate biosynthesis; 7,8-dihydrofolate from 2-amino-4-hydroxy-6-hydroxymethyl-7,8-dihydropteridine diphosphate and 4-aminobenzoate: step 2/2.</text>
</comment>
<dbReference type="GO" id="GO:0008841">
    <property type="term" value="F:dihydrofolate synthase activity"/>
    <property type="evidence" value="ECO:0007669"/>
    <property type="project" value="UniProtKB-EC"/>
</dbReference>
<dbReference type="Gene3D" id="3.40.1190.10">
    <property type="entry name" value="Mur-like, catalytic domain"/>
    <property type="match status" value="1"/>
</dbReference>
<dbReference type="Proteomes" id="UP000054869">
    <property type="component" value="Unassembled WGS sequence"/>
</dbReference>
<dbReference type="GO" id="GO:0005737">
    <property type="term" value="C:cytoplasm"/>
    <property type="evidence" value="ECO:0007669"/>
    <property type="project" value="TreeGrafter"/>
</dbReference>
<protein>
    <recommendedName>
        <fullName evidence="7">Dihydrofolate synthase/folylpolyglutamate synthase</fullName>
        <ecNumber evidence="5">6.3.2.12</ecNumber>
        <ecNumber evidence="6">6.3.2.17</ecNumber>
    </recommendedName>
    <alternativeName>
        <fullName evidence="16">Folylpoly-gamma-glutamate synthetase-dihydrofolate synthetase</fullName>
    </alternativeName>
    <alternativeName>
        <fullName evidence="14">Folylpolyglutamate synthetase</fullName>
    </alternativeName>
    <alternativeName>
        <fullName evidence="15">Tetrahydrofolylpolyglutamate synthase</fullName>
    </alternativeName>
</protein>
<feature type="domain" description="Mur ligase central" evidence="23">
    <location>
        <begin position="50"/>
        <end position="202"/>
    </location>
</feature>
<evidence type="ECO:0000256" key="20">
    <source>
        <dbReference type="ARBA" id="ARBA00049161"/>
    </source>
</evidence>
<sequence>MKQYRHFSVAEWLFYLEHLPQHEIQLGLTRIKKVAASLQLLQPKAKVISVAGTNGKGSTVAALEAIYLAEGYDVATYTSPHLLSFNERIKVNQKVIKDEELAEAFCVVEEAREKEGIHLTYFEIATLAALWHFQRHSIDVLILEVGLGGRLDATNIIDADLAIITTIDFDHQAFLGDTKEAIGYEKAGILRPKKPLIYADINPTNSILAVAASLNCPTYISHQDYKYAPVEGIFHVINEHETITDLPQPVLHPNSIGAAIMTCLCLRKSLPINFSSIREALGHLFLPGRLQLIKGEKSTLFDVSHNPQGVSYLAAHIKRLSWQGSIHVVFSALRDKNIPELIAPLIDHVHHWYLALLTSKRAASREQFNTAFRIYDIVPFYYDNPRLAYQAACNTANAGDLIVVYGSFLTVGEVLPAVYNSTRTGER</sequence>
<dbReference type="InterPro" id="IPR036615">
    <property type="entry name" value="Mur_ligase_C_dom_sf"/>
</dbReference>
<evidence type="ECO:0000256" key="21">
    <source>
        <dbReference type="PIRNR" id="PIRNR001563"/>
    </source>
</evidence>
<evidence type="ECO:0000256" key="18">
    <source>
        <dbReference type="ARBA" id="ARBA00047808"/>
    </source>
</evidence>
<keyword evidence="11 21" id="KW-0067">ATP-binding</keyword>
<name>A0A0W0VK00_9GAMM</name>
<gene>
    <name evidence="24" type="primary">folC</name>
    <name evidence="24" type="ORF">Llan_1863</name>
</gene>
<dbReference type="InterPro" id="IPR013221">
    <property type="entry name" value="Mur_ligase_cen"/>
</dbReference>
<evidence type="ECO:0000256" key="5">
    <source>
        <dbReference type="ARBA" id="ARBA00013023"/>
    </source>
</evidence>
<dbReference type="GO" id="GO:0004326">
    <property type="term" value="F:tetrahydrofolylpolyglutamate synthase activity"/>
    <property type="evidence" value="ECO:0007669"/>
    <property type="project" value="UniProtKB-EC"/>
</dbReference>
<dbReference type="InterPro" id="IPR036565">
    <property type="entry name" value="Mur-like_cat_sf"/>
</dbReference>
<dbReference type="GO" id="GO:0046872">
    <property type="term" value="F:metal ion binding"/>
    <property type="evidence" value="ECO:0007669"/>
    <property type="project" value="UniProtKB-KW"/>
</dbReference>
<dbReference type="eggNOG" id="COG0285">
    <property type="taxonomic scope" value="Bacteria"/>
</dbReference>
<dbReference type="GO" id="GO:0046656">
    <property type="term" value="P:folic acid biosynthetic process"/>
    <property type="evidence" value="ECO:0007669"/>
    <property type="project" value="UniProtKB-KW"/>
</dbReference>
<evidence type="ECO:0000313" key="24">
    <source>
        <dbReference type="EMBL" id="KTD20439.1"/>
    </source>
</evidence>
<dbReference type="SUPFAM" id="SSF53244">
    <property type="entry name" value="MurD-like peptide ligases, peptide-binding domain"/>
    <property type="match status" value="1"/>
</dbReference>
<comment type="catalytic activity">
    <reaction evidence="18">
        <text>10-formyltetrahydrofolyl-(gamma-L-Glu)(n) + L-glutamate + ATP = 10-formyltetrahydrofolyl-(gamma-L-Glu)(n+1) + ADP + phosphate + H(+)</text>
        <dbReference type="Rhea" id="RHEA:51904"/>
        <dbReference type="Rhea" id="RHEA-COMP:13088"/>
        <dbReference type="Rhea" id="RHEA-COMP:14300"/>
        <dbReference type="ChEBI" id="CHEBI:15378"/>
        <dbReference type="ChEBI" id="CHEBI:29985"/>
        <dbReference type="ChEBI" id="CHEBI:30616"/>
        <dbReference type="ChEBI" id="CHEBI:43474"/>
        <dbReference type="ChEBI" id="CHEBI:134413"/>
        <dbReference type="ChEBI" id="CHEBI:456216"/>
        <dbReference type="EC" id="6.3.2.17"/>
    </reaction>
</comment>
<evidence type="ECO:0000256" key="15">
    <source>
        <dbReference type="ARBA" id="ARBA00030592"/>
    </source>
</evidence>
<evidence type="ECO:0000313" key="25">
    <source>
        <dbReference type="Proteomes" id="UP000054869"/>
    </source>
</evidence>
<dbReference type="InterPro" id="IPR001645">
    <property type="entry name" value="Folylpolyglutamate_synth"/>
</dbReference>
<dbReference type="NCBIfam" id="NF008101">
    <property type="entry name" value="PRK10846.1"/>
    <property type="match status" value="1"/>
</dbReference>
<dbReference type="PANTHER" id="PTHR11136:SF0">
    <property type="entry name" value="DIHYDROFOLATE SYNTHETASE-RELATED"/>
    <property type="match status" value="1"/>
</dbReference>
<evidence type="ECO:0000256" key="16">
    <source>
        <dbReference type="ARBA" id="ARBA00032510"/>
    </source>
</evidence>
<evidence type="ECO:0000256" key="9">
    <source>
        <dbReference type="ARBA" id="ARBA00022723"/>
    </source>
</evidence>
<comment type="similarity">
    <text evidence="4 21">Belongs to the folylpolyglutamate synthase family.</text>
</comment>
<dbReference type="GO" id="GO:0005524">
    <property type="term" value="F:ATP binding"/>
    <property type="evidence" value="ECO:0007669"/>
    <property type="project" value="UniProtKB-KW"/>
</dbReference>
<dbReference type="PIRSF" id="PIRSF001563">
    <property type="entry name" value="Folylpolyglu_synth"/>
    <property type="match status" value="1"/>
</dbReference>
<dbReference type="NCBIfam" id="TIGR01499">
    <property type="entry name" value="folC"/>
    <property type="match status" value="1"/>
</dbReference>
<dbReference type="Gene3D" id="3.90.190.20">
    <property type="entry name" value="Mur ligase, C-terminal domain"/>
    <property type="match status" value="1"/>
</dbReference>
<dbReference type="EC" id="6.3.2.17" evidence="6"/>
<keyword evidence="10 21" id="KW-0547">Nucleotide-binding</keyword>
<evidence type="ECO:0000259" key="23">
    <source>
        <dbReference type="Pfam" id="PF08245"/>
    </source>
</evidence>
<keyword evidence="13" id="KW-0289">Folate biosynthesis</keyword>
<dbReference type="Pfam" id="PF02875">
    <property type="entry name" value="Mur_ligase_C"/>
    <property type="match status" value="1"/>
</dbReference>
<dbReference type="STRING" id="45067.Llan_1863"/>
<evidence type="ECO:0000256" key="13">
    <source>
        <dbReference type="ARBA" id="ARBA00022909"/>
    </source>
</evidence>
<dbReference type="InterPro" id="IPR004101">
    <property type="entry name" value="Mur_ligase_C"/>
</dbReference>
<proteinExistence type="inferred from homology"/>
<comment type="catalytic activity">
    <reaction evidence="17">
        <text>(6S)-5,6,7,8-tetrahydrofolyl-(gamma-L-Glu)(n) + L-glutamate + ATP = (6S)-5,6,7,8-tetrahydrofolyl-(gamma-L-Glu)(n+1) + ADP + phosphate + H(+)</text>
        <dbReference type="Rhea" id="RHEA:10580"/>
        <dbReference type="Rhea" id="RHEA-COMP:14738"/>
        <dbReference type="Rhea" id="RHEA-COMP:14740"/>
        <dbReference type="ChEBI" id="CHEBI:15378"/>
        <dbReference type="ChEBI" id="CHEBI:29985"/>
        <dbReference type="ChEBI" id="CHEBI:30616"/>
        <dbReference type="ChEBI" id="CHEBI:43474"/>
        <dbReference type="ChEBI" id="CHEBI:141005"/>
        <dbReference type="ChEBI" id="CHEBI:456216"/>
        <dbReference type="EC" id="6.3.2.17"/>
    </reaction>
</comment>
<dbReference type="PROSITE" id="PS01012">
    <property type="entry name" value="FOLYLPOLYGLU_SYNT_2"/>
    <property type="match status" value="1"/>
</dbReference>
<evidence type="ECO:0000256" key="4">
    <source>
        <dbReference type="ARBA" id="ARBA00008276"/>
    </source>
</evidence>
<dbReference type="SUPFAM" id="SSF53623">
    <property type="entry name" value="MurD-like peptide ligases, catalytic domain"/>
    <property type="match status" value="1"/>
</dbReference>
<evidence type="ECO:0000256" key="10">
    <source>
        <dbReference type="ARBA" id="ARBA00022741"/>
    </source>
</evidence>
<evidence type="ECO:0000256" key="17">
    <source>
        <dbReference type="ARBA" id="ARBA00047493"/>
    </source>
</evidence>
<keyword evidence="25" id="KW-1185">Reference proteome</keyword>
<evidence type="ECO:0000256" key="7">
    <source>
        <dbReference type="ARBA" id="ARBA00019357"/>
    </source>
</evidence>
<evidence type="ECO:0000256" key="11">
    <source>
        <dbReference type="ARBA" id="ARBA00022840"/>
    </source>
</evidence>
<evidence type="ECO:0000256" key="3">
    <source>
        <dbReference type="ARBA" id="ARBA00005150"/>
    </source>
</evidence>
<accession>A0A0W0VK00</accession>